<evidence type="ECO:0000313" key="4">
    <source>
        <dbReference type="Proteomes" id="UP000663852"/>
    </source>
</evidence>
<dbReference type="EMBL" id="CAJNOJ010000088">
    <property type="protein sequence ID" value="CAF1078395.1"/>
    <property type="molecule type" value="Genomic_DNA"/>
</dbReference>
<sequence>MSSKKFSFSYHSSLATWSLVSNKFKNEECPSKLELCSARDDISKYQKLNATIVGISVDSLFALGKFREEQKLPFDLLSDFNKDVATKYDSLYEQFPKFGLKGVTKRSAFVIDKQGVVKYAEVLADASKVPDFDKIKEALENCGQ</sequence>
<dbReference type="InterPro" id="IPR050455">
    <property type="entry name" value="Tpx_Peroxidase_subfamily"/>
</dbReference>
<protein>
    <recommendedName>
        <fullName evidence="2">Alkyl hydroperoxide reductase subunit C/ Thiol specific antioxidant domain-containing protein</fullName>
    </recommendedName>
</protein>
<evidence type="ECO:0000259" key="2">
    <source>
        <dbReference type="Pfam" id="PF00578"/>
    </source>
</evidence>
<dbReference type="InterPro" id="IPR036249">
    <property type="entry name" value="Thioredoxin-like_sf"/>
</dbReference>
<organism evidence="3 4">
    <name type="scientific">Adineta ricciae</name>
    <name type="common">Rotifer</name>
    <dbReference type="NCBI Taxonomy" id="249248"/>
    <lineage>
        <taxon>Eukaryota</taxon>
        <taxon>Metazoa</taxon>
        <taxon>Spiralia</taxon>
        <taxon>Gnathifera</taxon>
        <taxon>Rotifera</taxon>
        <taxon>Eurotatoria</taxon>
        <taxon>Bdelloidea</taxon>
        <taxon>Adinetida</taxon>
        <taxon>Adinetidae</taxon>
        <taxon>Adineta</taxon>
    </lineage>
</organism>
<dbReference type="SUPFAM" id="SSF52833">
    <property type="entry name" value="Thioredoxin-like"/>
    <property type="match status" value="1"/>
</dbReference>
<keyword evidence="1" id="KW-0676">Redox-active center</keyword>
<dbReference type="Gene3D" id="3.40.30.10">
    <property type="entry name" value="Glutaredoxin"/>
    <property type="match status" value="1"/>
</dbReference>
<dbReference type="AlphaFoldDB" id="A0A814MEU1"/>
<name>A0A814MEU1_ADIRI</name>
<gene>
    <name evidence="3" type="ORF">EDS130_LOCUS18824</name>
</gene>
<dbReference type="PANTHER" id="PTHR43110:SF1">
    <property type="entry name" value="THIOL PEROXIDASE"/>
    <property type="match status" value="1"/>
</dbReference>
<dbReference type="PANTHER" id="PTHR43110">
    <property type="entry name" value="THIOL PEROXIDASE"/>
    <property type="match status" value="1"/>
</dbReference>
<dbReference type="OrthoDB" id="10263988at2759"/>
<feature type="domain" description="Alkyl hydroperoxide reductase subunit C/ Thiol specific antioxidant" evidence="2">
    <location>
        <begin position="30"/>
        <end position="119"/>
    </location>
</feature>
<dbReference type="Pfam" id="PF00578">
    <property type="entry name" value="AhpC-TSA"/>
    <property type="match status" value="1"/>
</dbReference>
<dbReference type="GO" id="GO:0016491">
    <property type="term" value="F:oxidoreductase activity"/>
    <property type="evidence" value="ECO:0007669"/>
    <property type="project" value="InterPro"/>
</dbReference>
<evidence type="ECO:0000256" key="1">
    <source>
        <dbReference type="ARBA" id="ARBA00023284"/>
    </source>
</evidence>
<dbReference type="GO" id="GO:0016209">
    <property type="term" value="F:antioxidant activity"/>
    <property type="evidence" value="ECO:0007669"/>
    <property type="project" value="InterPro"/>
</dbReference>
<dbReference type="InterPro" id="IPR000866">
    <property type="entry name" value="AhpC/TSA"/>
</dbReference>
<accession>A0A814MEU1</accession>
<proteinExistence type="predicted"/>
<comment type="caution">
    <text evidence="3">The sequence shown here is derived from an EMBL/GenBank/DDBJ whole genome shotgun (WGS) entry which is preliminary data.</text>
</comment>
<reference evidence="3" key="1">
    <citation type="submission" date="2021-02" db="EMBL/GenBank/DDBJ databases">
        <authorList>
            <person name="Nowell W R."/>
        </authorList>
    </citation>
    <scope>NUCLEOTIDE SEQUENCE</scope>
</reference>
<dbReference type="Proteomes" id="UP000663852">
    <property type="component" value="Unassembled WGS sequence"/>
</dbReference>
<evidence type="ECO:0000313" key="3">
    <source>
        <dbReference type="EMBL" id="CAF1078395.1"/>
    </source>
</evidence>